<sequence length="52" mass="5900">MSLPTHTPVWCIKNSPEDSVVLDFPTMRQNVYISNDPAQRGLFAVHGWISRS</sequence>
<dbReference type="OrthoDB" id="809632at2759"/>
<dbReference type="AlphaFoldDB" id="A0A0C9ZQ09"/>
<evidence type="ECO:0000313" key="2">
    <source>
        <dbReference type="Proteomes" id="UP000054485"/>
    </source>
</evidence>
<reference evidence="1 2" key="1">
    <citation type="submission" date="2014-04" db="EMBL/GenBank/DDBJ databases">
        <authorList>
            <consortium name="DOE Joint Genome Institute"/>
            <person name="Kuo A."/>
            <person name="Ruytinx J."/>
            <person name="Rineau F."/>
            <person name="Colpaert J."/>
            <person name="Kohler A."/>
            <person name="Nagy L.G."/>
            <person name="Floudas D."/>
            <person name="Copeland A."/>
            <person name="Barry K.W."/>
            <person name="Cichocki N."/>
            <person name="Veneault-Fourrey C."/>
            <person name="LaButti K."/>
            <person name="Lindquist E.A."/>
            <person name="Lipzen A."/>
            <person name="Lundell T."/>
            <person name="Morin E."/>
            <person name="Murat C."/>
            <person name="Sun H."/>
            <person name="Tunlid A."/>
            <person name="Henrissat B."/>
            <person name="Grigoriev I.V."/>
            <person name="Hibbett D.S."/>
            <person name="Martin F."/>
            <person name="Nordberg H.P."/>
            <person name="Cantor M.N."/>
            <person name="Hua S.X."/>
        </authorList>
    </citation>
    <scope>NUCLEOTIDE SEQUENCE [LARGE SCALE GENOMIC DNA]</scope>
    <source>
        <strain evidence="1 2">UH-Slu-Lm8-n1</strain>
    </source>
</reference>
<dbReference type="InParanoid" id="A0A0C9ZQ09"/>
<gene>
    <name evidence="1" type="ORF">CY34DRAFT_19996</name>
</gene>
<organism evidence="1 2">
    <name type="scientific">Suillus luteus UH-Slu-Lm8-n1</name>
    <dbReference type="NCBI Taxonomy" id="930992"/>
    <lineage>
        <taxon>Eukaryota</taxon>
        <taxon>Fungi</taxon>
        <taxon>Dikarya</taxon>
        <taxon>Basidiomycota</taxon>
        <taxon>Agaricomycotina</taxon>
        <taxon>Agaricomycetes</taxon>
        <taxon>Agaricomycetidae</taxon>
        <taxon>Boletales</taxon>
        <taxon>Suillineae</taxon>
        <taxon>Suillaceae</taxon>
        <taxon>Suillus</taxon>
    </lineage>
</organism>
<dbReference type="Proteomes" id="UP000054485">
    <property type="component" value="Unassembled WGS sequence"/>
</dbReference>
<protein>
    <submittedName>
        <fullName evidence="1">Uncharacterized protein</fullName>
    </submittedName>
</protein>
<dbReference type="HOGENOM" id="CLU_3088843_0_0_1"/>
<proteinExistence type="predicted"/>
<keyword evidence="2" id="KW-1185">Reference proteome</keyword>
<evidence type="ECO:0000313" key="1">
    <source>
        <dbReference type="EMBL" id="KIK31376.1"/>
    </source>
</evidence>
<name>A0A0C9ZQ09_9AGAM</name>
<reference evidence="2" key="2">
    <citation type="submission" date="2015-01" db="EMBL/GenBank/DDBJ databases">
        <title>Evolutionary Origins and Diversification of the Mycorrhizal Mutualists.</title>
        <authorList>
            <consortium name="DOE Joint Genome Institute"/>
            <consortium name="Mycorrhizal Genomics Consortium"/>
            <person name="Kohler A."/>
            <person name="Kuo A."/>
            <person name="Nagy L.G."/>
            <person name="Floudas D."/>
            <person name="Copeland A."/>
            <person name="Barry K.W."/>
            <person name="Cichocki N."/>
            <person name="Veneault-Fourrey C."/>
            <person name="LaButti K."/>
            <person name="Lindquist E.A."/>
            <person name="Lipzen A."/>
            <person name="Lundell T."/>
            <person name="Morin E."/>
            <person name="Murat C."/>
            <person name="Riley R."/>
            <person name="Ohm R."/>
            <person name="Sun H."/>
            <person name="Tunlid A."/>
            <person name="Henrissat B."/>
            <person name="Grigoriev I.V."/>
            <person name="Hibbett D.S."/>
            <person name="Martin F."/>
        </authorList>
    </citation>
    <scope>NUCLEOTIDE SEQUENCE [LARGE SCALE GENOMIC DNA]</scope>
    <source>
        <strain evidence="2">UH-Slu-Lm8-n1</strain>
    </source>
</reference>
<dbReference type="EMBL" id="KN837069">
    <property type="protein sequence ID" value="KIK31376.1"/>
    <property type="molecule type" value="Genomic_DNA"/>
</dbReference>
<accession>A0A0C9ZQ09</accession>